<evidence type="ECO:0000313" key="1">
    <source>
        <dbReference type="EMBL" id="KAH0902501.1"/>
    </source>
</evidence>
<keyword evidence="2" id="KW-1185">Reference proteome</keyword>
<reference evidence="1 2" key="1">
    <citation type="submission" date="2021-05" db="EMBL/GenBank/DDBJ databases">
        <title>Genome Assembly of Synthetic Allotetraploid Brassica napus Reveals Homoeologous Exchanges between Subgenomes.</title>
        <authorList>
            <person name="Davis J.T."/>
        </authorList>
    </citation>
    <scope>NUCLEOTIDE SEQUENCE [LARGE SCALE GENOMIC DNA]</scope>
    <source>
        <strain evidence="2">cv. Da-Ae</strain>
        <tissue evidence="1">Seedling</tissue>
    </source>
</reference>
<dbReference type="EMBL" id="JAGKQM010000011">
    <property type="protein sequence ID" value="KAH0902501.1"/>
    <property type="molecule type" value="Genomic_DNA"/>
</dbReference>
<evidence type="ECO:0000313" key="2">
    <source>
        <dbReference type="Proteomes" id="UP000824890"/>
    </source>
</evidence>
<sequence>MLYSMELSLINLEYIHIKCVAHGSIARKLNEYLRSTTANVVLVCSNGFNYVTNLEGGTQILFDTDIPKFSTSTQ</sequence>
<dbReference type="Proteomes" id="UP000824890">
    <property type="component" value="Unassembled WGS sequence"/>
</dbReference>
<comment type="caution">
    <text evidence="1">The sequence shown here is derived from an EMBL/GenBank/DDBJ whole genome shotgun (WGS) entry which is preliminary data.</text>
</comment>
<name>A0ABQ8BCG3_BRANA</name>
<organism evidence="1 2">
    <name type="scientific">Brassica napus</name>
    <name type="common">Rape</name>
    <dbReference type="NCBI Taxonomy" id="3708"/>
    <lineage>
        <taxon>Eukaryota</taxon>
        <taxon>Viridiplantae</taxon>
        <taxon>Streptophyta</taxon>
        <taxon>Embryophyta</taxon>
        <taxon>Tracheophyta</taxon>
        <taxon>Spermatophyta</taxon>
        <taxon>Magnoliopsida</taxon>
        <taxon>eudicotyledons</taxon>
        <taxon>Gunneridae</taxon>
        <taxon>Pentapetalae</taxon>
        <taxon>rosids</taxon>
        <taxon>malvids</taxon>
        <taxon>Brassicales</taxon>
        <taxon>Brassicaceae</taxon>
        <taxon>Brassiceae</taxon>
        <taxon>Brassica</taxon>
    </lineage>
</organism>
<proteinExistence type="predicted"/>
<gene>
    <name evidence="1" type="ORF">HID58_042004</name>
</gene>
<accession>A0ABQ8BCG3</accession>
<protein>
    <submittedName>
        <fullName evidence="1">Uncharacterized protein</fullName>
    </submittedName>
</protein>
<feature type="non-terminal residue" evidence="1">
    <location>
        <position position="74"/>
    </location>
</feature>